<evidence type="ECO:0000313" key="2">
    <source>
        <dbReference type="EMBL" id="ABF81808.1"/>
    </source>
</evidence>
<dbReference type="Proteomes" id="UP000156776">
    <property type="component" value="Segment"/>
</dbReference>
<evidence type="ECO:0000313" key="6">
    <source>
        <dbReference type="Proteomes" id="UP000156776"/>
    </source>
</evidence>
<keyword evidence="6" id="KW-1185">Reference proteome</keyword>
<reference evidence="5 6" key="1">
    <citation type="journal article" date="2007" name="J. Virol.">
        <title>Genome sequences of three koi herpesvirus isolates representing the expanding distribution of an emerging disease threatening koi and common carp worldwide.</title>
        <authorList>
            <person name="Aoki T."/>
            <person name="Hirono I."/>
            <person name="Kurokawa K."/>
            <person name="Fukuda H."/>
            <person name="Nahary R."/>
            <person name="Eldar A."/>
            <person name="Davison A.J."/>
            <person name="Waltzek T.B."/>
            <person name="Bercovier H."/>
            <person name="Hedrick R.P."/>
        </authorList>
    </citation>
    <scope>NUCLEOTIDE SEQUENCE [LARGE SCALE GENOMIC DNA]</scope>
    <source>
        <strain evidence="2">KHV-I</strain>
        <strain evidence="3 6">KHV-U</strain>
    </source>
</reference>
<accession>A3QMM7</accession>
<dbReference type="EMBL" id="DQ657948">
    <property type="protein sequence ID" value="ABG42886.1"/>
    <property type="molecule type" value="Genomic_DNA"/>
</dbReference>
<proteinExistence type="predicted"/>
<organism evidence="2 5">
    <name type="scientific">Cyprinid herpesvirus 3</name>
    <name type="common">CyHV-3</name>
    <dbReference type="NCBI Taxonomy" id="180230"/>
    <lineage>
        <taxon>Viruses</taxon>
        <taxon>Duplodnaviria</taxon>
        <taxon>Heunggongvirae</taxon>
        <taxon>Peploviricota</taxon>
        <taxon>Herviviricetes</taxon>
        <taxon>Herpesvirales</taxon>
        <taxon>Alloherpesviridae</taxon>
        <taxon>Cyvirus</taxon>
        <taxon>Cyvirus cyprinidallo3</taxon>
    </lineage>
</organism>
<dbReference type="KEGG" id="vg:11266389"/>
<gene>
    <name evidence="4" type="ORF">CyHV3-GZ_ORF59L</name>
    <name evidence="3" type="ORF">CyHV3_ORF59</name>
</gene>
<evidence type="ECO:0000313" key="7">
    <source>
        <dbReference type="Proteomes" id="UP000160099"/>
    </source>
</evidence>
<evidence type="ECO:0000256" key="1">
    <source>
        <dbReference type="SAM" id="Phobius"/>
    </source>
</evidence>
<keyword evidence="1" id="KW-0812">Transmembrane</keyword>
<reference evidence="4 7" key="3">
    <citation type="journal article" date="2015" name="Vet. Microbiol.">
        <title>Whole-genome sequence of a novel Chinese cyprinid herpesvirus 3 isolate reveals the existence of a distinct European genotype in East Asia.</title>
        <authorList>
            <person name="Li W."/>
            <person name="Lee X."/>
            <person name="Weng S."/>
            <person name="He J."/>
            <person name="Dong C."/>
        </authorList>
    </citation>
    <scope>NUCLEOTIDE SEQUENCE [LARGE SCALE GENOMIC DNA]</scope>
    <source>
        <strain evidence="4">KHV-GZ11</strain>
    </source>
</reference>
<sequence>MSSSATAFSTSVYAGDVMMTPVAVSVVALTLSAVTFIIMLMAIAMQRYQLCEDDGCKNCAKNQYRMDMRRNKMGYPGGGGGAGGCYDNQCFMENENPFSAPPPPAYTMGQLHSRGGPLMMGPLTAAPPASSSTQNA</sequence>
<name>A3QMM7_CYHV3</name>
<dbReference type="RefSeq" id="YP_001096094.1">
    <property type="nucleotide sequence ID" value="NC_009127.1"/>
</dbReference>
<dbReference type="Proteomes" id="UP000160099">
    <property type="component" value="Segment"/>
</dbReference>
<evidence type="ECO:0000313" key="3">
    <source>
        <dbReference type="EMBL" id="ABG42886.1"/>
    </source>
</evidence>
<dbReference type="EMBL" id="KJ627438">
    <property type="protein sequence ID" value="AIC32414.1"/>
    <property type="molecule type" value="Genomic_DNA"/>
</dbReference>
<dbReference type="GeneID" id="11266389"/>
<dbReference type="Proteomes" id="UP000106924">
    <property type="component" value="Segment"/>
</dbReference>
<keyword evidence="1" id="KW-0472">Membrane</keyword>
<reference evidence="3" key="2">
    <citation type="submission" date="2007-03" db="EMBL/GenBank/DDBJ databases">
        <title>Comparative genomics of carp herpesviruses.</title>
        <authorList>
            <person name="Davison A.J."/>
            <person name="Kurobe T."/>
            <person name="Gatherer D."/>
            <person name="Cunningham C."/>
            <person name="Waltzek T.B."/>
            <person name="Korf I."/>
            <person name="Fukuda H."/>
            <person name="Hedrick R.P."/>
        </authorList>
    </citation>
    <scope>NUCLEOTIDE SEQUENCE</scope>
    <source>
        <strain evidence="3">KHV-U</strain>
    </source>
</reference>
<evidence type="ECO:0000313" key="4">
    <source>
        <dbReference type="EMBL" id="AIC32414.1"/>
    </source>
</evidence>
<keyword evidence="1" id="KW-1133">Transmembrane helix</keyword>
<feature type="transmembrane region" description="Helical" evidence="1">
    <location>
        <begin position="20"/>
        <end position="43"/>
    </location>
</feature>
<dbReference type="EMBL" id="DQ177346">
    <property type="protein sequence ID" value="ABF81808.1"/>
    <property type="molecule type" value="Genomic_DNA"/>
</dbReference>
<protein>
    <submittedName>
        <fullName evidence="4">ORF59L</fullName>
    </submittedName>
    <submittedName>
        <fullName evidence="3">Protein ORF59</fullName>
    </submittedName>
</protein>
<evidence type="ECO:0000313" key="5">
    <source>
        <dbReference type="Proteomes" id="UP000106924"/>
    </source>
</evidence>
<dbReference type="OrthoDB" id="2863at10239"/>